<gene>
    <name evidence="4" type="ORF">EYC98_17580</name>
</gene>
<accession>A0ABT3TK39</accession>
<dbReference type="RefSeq" id="WP_279246709.1">
    <property type="nucleotide sequence ID" value="NZ_SHNN01000004.1"/>
</dbReference>
<dbReference type="EMBL" id="SHNN01000004">
    <property type="protein sequence ID" value="MCX2982676.1"/>
    <property type="molecule type" value="Genomic_DNA"/>
</dbReference>
<evidence type="ECO:0000256" key="3">
    <source>
        <dbReference type="RuleBase" id="RU000363"/>
    </source>
</evidence>
<keyword evidence="2" id="KW-0560">Oxidoreductase</keyword>
<evidence type="ECO:0000256" key="2">
    <source>
        <dbReference type="ARBA" id="ARBA00023002"/>
    </source>
</evidence>
<dbReference type="PRINTS" id="PR00081">
    <property type="entry name" value="GDHRDH"/>
</dbReference>
<comment type="similarity">
    <text evidence="1 3">Belongs to the short-chain dehydrogenases/reductases (SDR) family.</text>
</comment>
<dbReference type="Pfam" id="PF00106">
    <property type="entry name" value="adh_short"/>
    <property type="match status" value="1"/>
</dbReference>
<dbReference type="InterPro" id="IPR036291">
    <property type="entry name" value="NAD(P)-bd_dom_sf"/>
</dbReference>
<name>A0ABT3TK39_9GAMM</name>
<dbReference type="PANTHER" id="PTHR24320">
    <property type="entry name" value="RETINOL DEHYDROGENASE"/>
    <property type="match status" value="1"/>
</dbReference>
<evidence type="ECO:0000313" key="5">
    <source>
        <dbReference type="Proteomes" id="UP001143362"/>
    </source>
</evidence>
<dbReference type="Proteomes" id="UP001143362">
    <property type="component" value="Unassembled WGS sequence"/>
</dbReference>
<dbReference type="SUPFAM" id="SSF51735">
    <property type="entry name" value="NAD(P)-binding Rossmann-fold domains"/>
    <property type="match status" value="1"/>
</dbReference>
<reference evidence="4" key="1">
    <citation type="submission" date="2019-02" db="EMBL/GenBank/DDBJ databases">
        <authorList>
            <person name="Li S.-H."/>
        </authorList>
    </citation>
    <scope>NUCLEOTIDE SEQUENCE</scope>
    <source>
        <strain evidence="4">IMCC14734</strain>
    </source>
</reference>
<dbReference type="InterPro" id="IPR002347">
    <property type="entry name" value="SDR_fam"/>
</dbReference>
<evidence type="ECO:0000256" key="1">
    <source>
        <dbReference type="ARBA" id="ARBA00006484"/>
    </source>
</evidence>
<dbReference type="PANTHER" id="PTHR24320:SF283">
    <property type="entry name" value="RETINOL DEHYDROGENASE 11"/>
    <property type="match status" value="1"/>
</dbReference>
<organism evidence="4 5">
    <name type="scientific">Candidatus Litorirhabdus singularis</name>
    <dbReference type="NCBI Taxonomy" id="2518993"/>
    <lineage>
        <taxon>Bacteria</taxon>
        <taxon>Pseudomonadati</taxon>
        <taxon>Pseudomonadota</taxon>
        <taxon>Gammaproteobacteria</taxon>
        <taxon>Cellvibrionales</taxon>
        <taxon>Halieaceae</taxon>
        <taxon>Candidatus Litorirhabdus</taxon>
    </lineage>
</organism>
<comment type="caution">
    <text evidence="4">The sequence shown here is derived from an EMBL/GenBank/DDBJ whole genome shotgun (WGS) entry which is preliminary data.</text>
</comment>
<dbReference type="Gene3D" id="3.40.50.720">
    <property type="entry name" value="NAD(P)-binding Rossmann-like Domain"/>
    <property type="match status" value="1"/>
</dbReference>
<protein>
    <submittedName>
        <fullName evidence="4">SDR family NAD(P)-dependent oxidoreductase</fullName>
    </submittedName>
</protein>
<evidence type="ECO:0000313" key="4">
    <source>
        <dbReference type="EMBL" id="MCX2982676.1"/>
    </source>
</evidence>
<dbReference type="PRINTS" id="PR00080">
    <property type="entry name" value="SDRFAMILY"/>
</dbReference>
<keyword evidence="5" id="KW-1185">Reference proteome</keyword>
<dbReference type="CDD" id="cd05327">
    <property type="entry name" value="retinol-DH_like_SDR_c_like"/>
    <property type="match status" value="1"/>
</dbReference>
<sequence>MAVQLGEETTTDDVISGVDLSGKTAVVTGGSAGLGVETARVLAGAGARVIMAARDQAKLQVAVDQIMAADANAKLETLIVDLADLSSVRAAAAELLERCPRIDLLINNAGVMACPLAHTSDGFELQFGTNHLGHFVFTCSLVPSLLAAAPARVVNLSSAGHKMGSVNLDDPNFEQREYEKWLAYGQSKTANVQFSVALNARLSGRGVTVNAVHPGMIMTELGRHLQPADIEALQARSAGLDTSFKSIPAGAATSVWAATSAELEGRGGLYLEDCHVAEPVNDSNPAGGYTDYALDAEAAEGLWQLSERLVKQTFEI</sequence>
<proteinExistence type="inferred from homology"/>